<evidence type="ECO:0000313" key="3">
    <source>
        <dbReference type="EMBL" id="SOC80827.1"/>
    </source>
</evidence>
<dbReference type="PANTHER" id="PTHR40469:SF2">
    <property type="entry name" value="GALACTOSE-BINDING DOMAIN-LIKE SUPERFAMILY PROTEIN"/>
    <property type="match status" value="1"/>
</dbReference>
<dbReference type="SUPFAM" id="SSF52317">
    <property type="entry name" value="Class I glutamine amidotransferase-like"/>
    <property type="match status" value="1"/>
</dbReference>
<dbReference type="AlphaFoldDB" id="A0A285X657"/>
<dbReference type="EMBL" id="OCMF01000003">
    <property type="protein sequence ID" value="SOC80827.1"/>
    <property type="molecule type" value="Genomic_DNA"/>
</dbReference>
<keyword evidence="1" id="KW-0732">Signal</keyword>
<dbReference type="PANTHER" id="PTHR40469">
    <property type="entry name" value="SECRETED GLYCOSYL HYDROLASE"/>
    <property type="match status" value="1"/>
</dbReference>
<feature type="chain" id="PRO_5013080680" description="ThuA-like domain-containing protein" evidence="1">
    <location>
        <begin position="20"/>
        <end position="242"/>
    </location>
</feature>
<feature type="signal peptide" evidence="1">
    <location>
        <begin position="1"/>
        <end position="19"/>
    </location>
</feature>
<evidence type="ECO:0000259" key="2">
    <source>
        <dbReference type="Pfam" id="PF06283"/>
    </source>
</evidence>
<dbReference type="RefSeq" id="WP_097056605.1">
    <property type="nucleotide sequence ID" value="NZ_OCMF01000003.1"/>
</dbReference>
<protein>
    <recommendedName>
        <fullName evidence="2">ThuA-like domain-containing protein</fullName>
    </recommendedName>
</protein>
<dbReference type="PROSITE" id="PS51257">
    <property type="entry name" value="PROKAR_LIPOPROTEIN"/>
    <property type="match status" value="1"/>
</dbReference>
<name>A0A285X657_9FLAO</name>
<reference evidence="4" key="1">
    <citation type="submission" date="2017-09" db="EMBL/GenBank/DDBJ databases">
        <authorList>
            <person name="Varghese N."/>
            <person name="Submissions S."/>
        </authorList>
    </citation>
    <scope>NUCLEOTIDE SEQUENCE [LARGE SCALE GENOMIC DNA]</scope>
    <source>
        <strain evidence="4">CGMCC 1.12641</strain>
    </source>
</reference>
<keyword evidence="4" id="KW-1185">Reference proteome</keyword>
<proteinExistence type="predicted"/>
<evidence type="ECO:0000313" key="4">
    <source>
        <dbReference type="Proteomes" id="UP000219193"/>
    </source>
</evidence>
<dbReference type="InterPro" id="IPR029010">
    <property type="entry name" value="ThuA-like"/>
</dbReference>
<dbReference type="Pfam" id="PF06283">
    <property type="entry name" value="ThuA"/>
    <property type="match status" value="1"/>
</dbReference>
<dbReference type="OrthoDB" id="9816308at2"/>
<sequence length="242" mass="27580">MKKIIVIPFLLVMFLSCNAQEKDRILIFTKTAGFVHESIPDGKAAIMKAGKERGIGVDTTSKASYFTNENLKKYKAVVFLNTTGDVLEEEQQRTFEEYMRGGGGFAGIHSAADTEYEWPWYGKLVGGYFKSHPHIQNAVVKVVNRDHPSTKHLPESWDRRDEWYNYKDLNPAVTVLAQLDEQSYEGGENGSHHPIAWYHFYDGGRAFYTGGGHTSESYWEPDFFEHVMEGIIWAADLQKVQD</sequence>
<dbReference type="InterPro" id="IPR029062">
    <property type="entry name" value="Class_I_gatase-like"/>
</dbReference>
<accession>A0A285X657</accession>
<dbReference type="Gene3D" id="3.40.50.880">
    <property type="match status" value="1"/>
</dbReference>
<gene>
    <name evidence="3" type="ORF">SAMN06296241_2386</name>
</gene>
<feature type="domain" description="ThuA-like" evidence="2">
    <location>
        <begin position="24"/>
        <end position="234"/>
    </location>
</feature>
<dbReference type="Proteomes" id="UP000219193">
    <property type="component" value="Unassembled WGS sequence"/>
</dbReference>
<evidence type="ECO:0000256" key="1">
    <source>
        <dbReference type="SAM" id="SignalP"/>
    </source>
</evidence>
<organism evidence="3 4">
    <name type="scientific">Salinimicrobium sediminis</name>
    <dbReference type="NCBI Taxonomy" id="1343891"/>
    <lineage>
        <taxon>Bacteria</taxon>
        <taxon>Pseudomonadati</taxon>
        <taxon>Bacteroidota</taxon>
        <taxon>Flavobacteriia</taxon>
        <taxon>Flavobacteriales</taxon>
        <taxon>Flavobacteriaceae</taxon>
        <taxon>Salinimicrobium</taxon>
    </lineage>
</organism>